<feature type="compositionally biased region" description="Polar residues" evidence="1">
    <location>
        <begin position="406"/>
        <end position="417"/>
    </location>
</feature>
<feature type="domain" description="LTD" evidence="2">
    <location>
        <begin position="31"/>
        <end position="130"/>
    </location>
</feature>
<dbReference type="KEGG" id="cmr:Cycma_4229"/>
<keyword evidence="4" id="KW-1185">Reference proteome</keyword>
<reference evidence="4" key="1">
    <citation type="submission" date="2011-07" db="EMBL/GenBank/DDBJ databases">
        <title>The complete genome of Cyclobacterium marinum DSM 745.</title>
        <authorList>
            <person name="Lucas S."/>
            <person name="Han J."/>
            <person name="Lapidus A."/>
            <person name="Bruce D."/>
            <person name="Goodwin L."/>
            <person name="Pitluck S."/>
            <person name="Peters L."/>
            <person name="Kyrpides N."/>
            <person name="Mavromatis K."/>
            <person name="Ivanova N."/>
            <person name="Ovchinnikova G."/>
            <person name="Chertkov O."/>
            <person name="Detter J.C."/>
            <person name="Tapia R."/>
            <person name="Han C."/>
            <person name="Land M."/>
            <person name="Hauser L."/>
            <person name="Markowitz V."/>
            <person name="Cheng J.-F."/>
            <person name="Hugenholtz P."/>
            <person name="Woyke T."/>
            <person name="Wu D."/>
            <person name="Tindall B."/>
            <person name="Schuetze A."/>
            <person name="Brambilla E."/>
            <person name="Klenk H.-P."/>
            <person name="Eisen J.A."/>
        </authorList>
    </citation>
    <scope>NUCLEOTIDE SEQUENCE [LARGE SCALE GENOMIC DNA]</scope>
    <source>
        <strain evidence="4">ATCC 25205 / DSM 745 / LMG 13164 / NCIMB 1802</strain>
    </source>
</reference>
<feature type="region of interest" description="Disordered" evidence="1">
    <location>
        <begin position="150"/>
        <end position="169"/>
    </location>
</feature>
<evidence type="ECO:0000313" key="4">
    <source>
        <dbReference type="Proteomes" id="UP000001635"/>
    </source>
</evidence>
<dbReference type="InterPro" id="IPR036415">
    <property type="entry name" value="Lamin_tail_dom_sf"/>
</dbReference>
<dbReference type="Pfam" id="PF00932">
    <property type="entry name" value="LTD"/>
    <property type="match status" value="2"/>
</dbReference>
<feature type="domain" description="LTD" evidence="2">
    <location>
        <begin position="246"/>
        <end position="387"/>
    </location>
</feature>
<dbReference type="Proteomes" id="UP000001635">
    <property type="component" value="Chromosome"/>
</dbReference>
<gene>
    <name evidence="3" type="ordered locus">Cycma_4229</name>
</gene>
<evidence type="ECO:0000256" key="1">
    <source>
        <dbReference type="SAM" id="MobiDB-lite"/>
    </source>
</evidence>
<dbReference type="InterPro" id="IPR001322">
    <property type="entry name" value="Lamin_tail_dom"/>
</dbReference>
<dbReference type="AlphaFoldDB" id="G0IVD4"/>
<feature type="region of interest" description="Disordered" evidence="1">
    <location>
        <begin position="389"/>
        <end position="417"/>
    </location>
</feature>
<feature type="compositionally biased region" description="Polar residues" evidence="1">
    <location>
        <begin position="151"/>
        <end position="169"/>
    </location>
</feature>
<protein>
    <recommendedName>
        <fullName evidence="2">LTD domain-containing protein</fullName>
    </recommendedName>
</protein>
<dbReference type="EMBL" id="CP002955">
    <property type="protein sequence ID" value="AEL27933.1"/>
    <property type="molecule type" value="Genomic_DNA"/>
</dbReference>
<dbReference type="STRING" id="880070.Cycma_4229"/>
<organism evidence="3 4">
    <name type="scientific">Cyclobacterium marinum (strain ATCC 25205 / DSM 745 / LMG 13164 / NCIMB 1802)</name>
    <name type="common">Flectobacillus marinus</name>
    <dbReference type="NCBI Taxonomy" id="880070"/>
    <lineage>
        <taxon>Bacteria</taxon>
        <taxon>Pseudomonadati</taxon>
        <taxon>Bacteroidota</taxon>
        <taxon>Cytophagia</taxon>
        <taxon>Cytophagales</taxon>
        <taxon>Cyclobacteriaceae</taxon>
        <taxon>Cyclobacterium</taxon>
    </lineage>
</organism>
<dbReference type="RefSeq" id="WP_014022217.1">
    <property type="nucleotide sequence ID" value="NC_015914.1"/>
</dbReference>
<proteinExistence type="predicted"/>
<dbReference type="SUPFAM" id="SSF74853">
    <property type="entry name" value="Lamin A/C globular tail domain"/>
    <property type="match status" value="2"/>
</dbReference>
<dbReference type="PROSITE" id="PS51841">
    <property type="entry name" value="LTD"/>
    <property type="match status" value="2"/>
</dbReference>
<dbReference type="OrthoDB" id="9806464at2"/>
<accession>G0IVD4</accession>
<sequence>MVTIKSLNRIKFFLAIPLLSFACTEDEEILPDTVADEIYINEIYASGEDWIELYNPQETSVDLGGYTLSDEGNEYAIPSGTSIASKSYLVFLCNDLGTGLNTNFKLSSSGELVVLENGVGTVLDQVEFPDLDEGQSYARFPDGSGDWAITGTVTQGTSNGDGSSPAINSIDRNPLVPGLDESVEIWAELISTATVAEMNLYYQLDDGAFTVVEMTYESGTSYVGTIPAISTEAVVSYYVEVIGTDGSSSYKPSSAPENTESYEINTDVLPQLFINEFMASNENCCPDTDSGEEEFDDWIEIYNAGTSAINIGGMYVSDDVEDPFMYQIPSDDPEATTIPAGGYLLLWADGSTDQGTLHLDFSLSSDGEAIGLFYVDGRTIDSYSFEEQSEDISFGRTSDGGESWSALASPSPGQSND</sequence>
<evidence type="ECO:0000313" key="3">
    <source>
        <dbReference type="EMBL" id="AEL27933.1"/>
    </source>
</evidence>
<dbReference type="eggNOG" id="COG5337">
    <property type="taxonomic scope" value="Bacteria"/>
</dbReference>
<evidence type="ECO:0000259" key="2">
    <source>
        <dbReference type="PROSITE" id="PS51841"/>
    </source>
</evidence>
<dbReference type="PROSITE" id="PS51257">
    <property type="entry name" value="PROKAR_LIPOPROTEIN"/>
    <property type="match status" value="1"/>
</dbReference>
<dbReference type="Gene3D" id="2.60.40.1260">
    <property type="entry name" value="Lamin Tail domain"/>
    <property type="match status" value="2"/>
</dbReference>
<dbReference type="HOGENOM" id="CLU_628037_0_0_10"/>
<name>G0IVD4_CYCMS</name>